<feature type="domain" description="Cyclin-like" evidence="7">
    <location>
        <begin position="376"/>
        <end position="464"/>
    </location>
</feature>
<dbReference type="FunFam" id="1.10.472.10:FF:000103">
    <property type="entry name" value="Cyclin B1"/>
    <property type="match status" value="2"/>
</dbReference>
<dbReference type="InterPro" id="IPR039361">
    <property type="entry name" value="Cyclin"/>
</dbReference>
<feature type="domain" description="Cyclin-like" evidence="7">
    <location>
        <begin position="726"/>
        <end position="810"/>
    </location>
</feature>
<dbReference type="CDD" id="cd20506">
    <property type="entry name" value="CYCLIN_AtCycA-like_rpt2"/>
    <property type="match status" value="2"/>
</dbReference>
<dbReference type="Gene3D" id="1.10.472.10">
    <property type="entry name" value="Cyclin-like"/>
    <property type="match status" value="4"/>
</dbReference>
<dbReference type="InterPro" id="IPR006671">
    <property type="entry name" value="Cyclin_N"/>
</dbReference>
<dbReference type="FunFam" id="1.10.472.10:FF:000167">
    <property type="entry name" value="Mitotic cyclin 6"/>
    <property type="match status" value="2"/>
</dbReference>
<protein>
    <recommendedName>
        <fullName evidence="11">Cyclin N-terminal domain-containing protein</fullName>
    </recommendedName>
</protein>
<dbReference type="PANTHER" id="PTHR10177">
    <property type="entry name" value="CYCLINS"/>
    <property type="match status" value="1"/>
</dbReference>
<evidence type="ECO:0000256" key="3">
    <source>
        <dbReference type="ARBA" id="ARBA00023127"/>
    </source>
</evidence>
<dbReference type="AlphaFoldDB" id="A0A0D3ELF6"/>
<keyword evidence="3 5" id="KW-0195">Cyclin</keyword>
<evidence type="ECO:0000256" key="5">
    <source>
        <dbReference type="RuleBase" id="RU000383"/>
    </source>
</evidence>
<feature type="domain" description="Cyclin C-terminal" evidence="8">
    <location>
        <begin position="372"/>
        <end position="505"/>
    </location>
</feature>
<dbReference type="SMART" id="SM00385">
    <property type="entry name" value="CYCLIN"/>
    <property type="match status" value="4"/>
</dbReference>
<dbReference type="HOGENOM" id="CLU_013138_0_0_1"/>
<keyword evidence="2" id="KW-0132">Cell division</keyword>
<dbReference type="SMART" id="SM01332">
    <property type="entry name" value="Cyclin_C"/>
    <property type="match status" value="2"/>
</dbReference>
<organism evidence="9">
    <name type="scientific">Oryza barthii</name>
    <dbReference type="NCBI Taxonomy" id="65489"/>
    <lineage>
        <taxon>Eukaryota</taxon>
        <taxon>Viridiplantae</taxon>
        <taxon>Streptophyta</taxon>
        <taxon>Embryophyta</taxon>
        <taxon>Tracheophyta</taxon>
        <taxon>Spermatophyta</taxon>
        <taxon>Magnoliopsida</taxon>
        <taxon>Liliopsida</taxon>
        <taxon>Poales</taxon>
        <taxon>Poaceae</taxon>
        <taxon>BOP clade</taxon>
        <taxon>Oryzoideae</taxon>
        <taxon>Oryzeae</taxon>
        <taxon>Oryzinae</taxon>
        <taxon>Oryza</taxon>
    </lineage>
</organism>
<dbReference type="EnsemblPlants" id="OBART01G08360.1">
    <property type="protein sequence ID" value="OBART01G08360.1"/>
    <property type="gene ID" value="OBART01G08360"/>
</dbReference>
<comment type="similarity">
    <text evidence="1">Belongs to the cyclin family. Cyclin AB subfamily.</text>
</comment>
<dbReference type="FunFam" id="1.10.472.10:FF:000013">
    <property type="entry name" value="Cyclin A1"/>
    <property type="match status" value="2"/>
</dbReference>
<dbReference type="Pfam" id="PF00134">
    <property type="entry name" value="Cyclin_N"/>
    <property type="match status" value="2"/>
</dbReference>
<dbReference type="eggNOG" id="KOG0654">
    <property type="taxonomic scope" value="Eukaryota"/>
</dbReference>
<feature type="region of interest" description="Disordered" evidence="6">
    <location>
        <begin position="476"/>
        <end position="522"/>
    </location>
</feature>
<keyword evidence="10" id="KW-1185">Reference proteome</keyword>
<dbReference type="PROSITE" id="PS00292">
    <property type="entry name" value="CYCLINS"/>
    <property type="match status" value="2"/>
</dbReference>
<feature type="compositionally biased region" description="Low complexity" evidence="6">
    <location>
        <begin position="501"/>
        <end position="514"/>
    </location>
</feature>
<accession>A0A0D3ELF6</accession>
<feature type="domain" description="Cyclin C-terminal" evidence="8">
    <location>
        <begin position="819"/>
        <end position="942"/>
    </location>
</feature>
<evidence type="ECO:0000256" key="2">
    <source>
        <dbReference type="ARBA" id="ARBA00022618"/>
    </source>
</evidence>
<dbReference type="SUPFAM" id="SSF47954">
    <property type="entry name" value="Cyclin-like"/>
    <property type="match status" value="4"/>
</dbReference>
<dbReference type="GO" id="GO:0051301">
    <property type="term" value="P:cell division"/>
    <property type="evidence" value="ECO:0007669"/>
    <property type="project" value="UniProtKB-KW"/>
</dbReference>
<dbReference type="InterPro" id="IPR036915">
    <property type="entry name" value="Cyclin-like_sf"/>
</dbReference>
<dbReference type="InterPro" id="IPR004367">
    <property type="entry name" value="Cyclin_C-dom"/>
</dbReference>
<dbReference type="Gramene" id="OBART01G08360.1">
    <property type="protein sequence ID" value="OBART01G08360.1"/>
    <property type="gene ID" value="OBART01G08360"/>
</dbReference>
<keyword evidence="4" id="KW-0131">Cell cycle</keyword>
<feature type="domain" description="Cyclin-like" evidence="7">
    <location>
        <begin position="823"/>
        <end position="911"/>
    </location>
</feature>
<dbReference type="InterPro" id="IPR013763">
    <property type="entry name" value="Cyclin-like_dom"/>
</dbReference>
<dbReference type="InterPro" id="IPR048258">
    <property type="entry name" value="Cyclins_cyclin-box"/>
</dbReference>
<dbReference type="CDD" id="cd20562">
    <property type="entry name" value="CYCLIN_AtCycA_like_rpt1"/>
    <property type="match status" value="2"/>
</dbReference>
<evidence type="ECO:0000256" key="6">
    <source>
        <dbReference type="SAM" id="MobiDB-lite"/>
    </source>
</evidence>
<evidence type="ECO:0000259" key="8">
    <source>
        <dbReference type="SMART" id="SM01332"/>
    </source>
</evidence>
<feature type="compositionally biased region" description="Low complexity" evidence="6">
    <location>
        <begin position="98"/>
        <end position="111"/>
    </location>
</feature>
<feature type="domain" description="Cyclin-like" evidence="7">
    <location>
        <begin position="279"/>
        <end position="363"/>
    </location>
</feature>
<feature type="compositionally biased region" description="Low complexity" evidence="6">
    <location>
        <begin position="1"/>
        <end position="30"/>
    </location>
</feature>
<proteinExistence type="inferred from homology"/>
<dbReference type="STRING" id="65489.A0A0D3ELF6"/>
<dbReference type="Pfam" id="PF02984">
    <property type="entry name" value="Cyclin_C"/>
    <property type="match status" value="2"/>
</dbReference>
<reference evidence="9" key="2">
    <citation type="submission" date="2015-03" db="UniProtKB">
        <authorList>
            <consortium name="EnsemblPlants"/>
        </authorList>
    </citation>
    <scope>IDENTIFICATION</scope>
</reference>
<feature type="region of interest" description="Disordered" evidence="6">
    <location>
        <begin position="1"/>
        <end position="43"/>
    </location>
</feature>
<dbReference type="Proteomes" id="UP000026960">
    <property type="component" value="Chromosome 1"/>
</dbReference>
<evidence type="ECO:0008006" key="11">
    <source>
        <dbReference type="Google" id="ProtNLM"/>
    </source>
</evidence>
<sequence>MSSNLAASRRSSSSSSVAAAAAAAAKRPAVGEGGGGGKAAAGAAAAKKRVALSNISNVAAGGGAPGKAGNAKLNLAASAAPVKKGSLASGRNVGTNRASAVKSASAKPAPAISRHESATQKESVLPPKVPSIVPTAAPAPVTVPCSSFVSPMHSGDSVSVDETMSTCDSMKSPEFEYIDNGDSSSVLGSLQRRANENLRISEDRDVEETKWKKDAPSPMEIDQICDVDNNYEDPQLCATLASDIYMHLREAETRKRPSTDFMETIQKDVNPSMRAILIDWLVEVAEEYRLVPDTLYLTVNYIDRYLSGNEINRQRLQLLGVACMLIAAKYEEICAPQVEEFCYITDNTYFRDEVLEMEASVLNYLKFEVTAPTAKCFLRRFVRVAQVSHEDPALHLEFLANYVAELSLLEYNLLSYPPSLVAASAIFLAKFILQPAKHPWNSTLAHYTQYKSSELSDCVKALHRLFSVGPGSNLPAIREKYTQHKPSPRRGREEGRRQRAPRQPRSASRLSTSPTLPPRPTMRYLGCTCEEGSLASGRNVCTNRVSAVKSASAKPAPAISRHESAPQKESVIPPKVLSIVPTAAPAPVTVPCSSFVSPMHSGDSVSVDETMSMCDSMKSPDFEYIDNGDSSSVLGSLQRRANENLRISEDRDVEETKWNKDAPSPMEIDQICDVDNNYEDPQLCATLASDIYMHLREAETRKRPSTDFMETIQKDVNPSMRAILIDWLVEVAEEYRLVPDTLYLTVNYIDRYLSGNEINRQRLQLLGVACMLIAAKYEEICAPQVEEFCYITDNTYFRDEVLEMEASVLNYLKFEVTAPTAKCFLRRFVRVAQVSDEDPALHLEFLANYVAELSLLEYNLLSYPPSLVAASAIFLAKFILQPTKHPWNSTLAHYTQYKSSELSDCVKALHRLFSVGPGSNLPAIREKYTQHKYKFVAKKHCPPSILHAADVIDLNMVIQREA</sequence>
<reference evidence="9" key="1">
    <citation type="journal article" date="2009" name="Rice">
        <title>De Novo Next Generation Sequencing of Plant Genomes.</title>
        <authorList>
            <person name="Rounsley S."/>
            <person name="Marri P.R."/>
            <person name="Yu Y."/>
            <person name="He R."/>
            <person name="Sisneros N."/>
            <person name="Goicoechea J.L."/>
            <person name="Lee S.J."/>
            <person name="Angelova A."/>
            <person name="Kudrna D."/>
            <person name="Luo M."/>
            <person name="Affourtit J."/>
            <person name="Desany B."/>
            <person name="Knight J."/>
            <person name="Niazi F."/>
            <person name="Egholm M."/>
            <person name="Wing R.A."/>
        </authorList>
    </citation>
    <scope>NUCLEOTIDE SEQUENCE [LARGE SCALE GENOMIC DNA]</scope>
    <source>
        <strain evidence="9">cv. IRGC 105608</strain>
    </source>
</reference>
<evidence type="ECO:0000256" key="1">
    <source>
        <dbReference type="ARBA" id="ARBA00006955"/>
    </source>
</evidence>
<evidence type="ECO:0000313" key="9">
    <source>
        <dbReference type="EnsemblPlants" id="OBART01G08360.1"/>
    </source>
</evidence>
<evidence type="ECO:0000259" key="7">
    <source>
        <dbReference type="SMART" id="SM00385"/>
    </source>
</evidence>
<name>A0A0D3ELF6_9ORYZ</name>
<dbReference type="PaxDb" id="65489-OBART01G08360.1"/>
<feature type="region of interest" description="Disordered" evidence="6">
    <location>
        <begin position="86"/>
        <end position="125"/>
    </location>
</feature>
<evidence type="ECO:0000256" key="4">
    <source>
        <dbReference type="ARBA" id="ARBA00023306"/>
    </source>
</evidence>
<evidence type="ECO:0000313" key="10">
    <source>
        <dbReference type="Proteomes" id="UP000026960"/>
    </source>
</evidence>